<protein>
    <submittedName>
        <fullName evidence="1">Uncharacterized protein</fullName>
    </submittedName>
</protein>
<organism evidence="1">
    <name type="scientific">marine metagenome</name>
    <dbReference type="NCBI Taxonomy" id="408172"/>
    <lineage>
        <taxon>unclassified sequences</taxon>
        <taxon>metagenomes</taxon>
        <taxon>ecological metagenomes</taxon>
    </lineage>
</organism>
<dbReference type="EMBL" id="UINC01090364">
    <property type="protein sequence ID" value="SVC42243.1"/>
    <property type="molecule type" value="Genomic_DNA"/>
</dbReference>
<evidence type="ECO:0000313" key="1">
    <source>
        <dbReference type="EMBL" id="SVC42243.1"/>
    </source>
</evidence>
<accession>A0A382M079</accession>
<name>A0A382M079_9ZZZZ</name>
<dbReference type="AlphaFoldDB" id="A0A382M079"/>
<sequence>MKYMRPIGQRLMKMPILINPLCLWLLRALPLFATLFSLERETGFEPATYTLARYRSTN</sequence>
<gene>
    <name evidence="1" type="ORF">METZ01_LOCUS295097</name>
</gene>
<proteinExistence type="predicted"/>
<reference evidence="1" key="1">
    <citation type="submission" date="2018-05" db="EMBL/GenBank/DDBJ databases">
        <authorList>
            <person name="Lanie J.A."/>
            <person name="Ng W.-L."/>
            <person name="Kazmierczak K.M."/>
            <person name="Andrzejewski T.M."/>
            <person name="Davidsen T.M."/>
            <person name="Wayne K.J."/>
            <person name="Tettelin H."/>
            <person name="Glass J.I."/>
            <person name="Rusch D."/>
            <person name="Podicherti R."/>
            <person name="Tsui H.-C.T."/>
            <person name="Winkler M.E."/>
        </authorList>
    </citation>
    <scope>NUCLEOTIDE SEQUENCE</scope>
</reference>